<protein>
    <submittedName>
        <fullName evidence="9">ABC transporter permease</fullName>
    </submittedName>
</protein>
<evidence type="ECO:0000256" key="5">
    <source>
        <dbReference type="ARBA" id="ARBA00023136"/>
    </source>
</evidence>
<dbReference type="Proteomes" id="UP000644115">
    <property type="component" value="Unassembled WGS sequence"/>
</dbReference>
<feature type="transmembrane region" description="Helical" evidence="7">
    <location>
        <begin position="628"/>
        <end position="650"/>
    </location>
</feature>
<evidence type="ECO:0000256" key="4">
    <source>
        <dbReference type="ARBA" id="ARBA00022989"/>
    </source>
</evidence>
<evidence type="ECO:0000256" key="7">
    <source>
        <dbReference type="SAM" id="Phobius"/>
    </source>
</evidence>
<dbReference type="InterPro" id="IPR003838">
    <property type="entry name" value="ABC3_permease_C"/>
</dbReference>
<feature type="domain" description="ABC3 transporter permease C-terminal" evidence="8">
    <location>
        <begin position="90"/>
        <end position="211"/>
    </location>
</feature>
<evidence type="ECO:0000256" key="2">
    <source>
        <dbReference type="ARBA" id="ARBA00022475"/>
    </source>
</evidence>
<evidence type="ECO:0000313" key="10">
    <source>
        <dbReference type="Proteomes" id="UP000644115"/>
    </source>
</evidence>
<comment type="subcellular location">
    <subcellularLocation>
        <location evidence="1">Cell membrane</location>
        <topology evidence="1">Multi-pass membrane protein</topology>
    </subcellularLocation>
</comment>
<dbReference type="PANTHER" id="PTHR30572">
    <property type="entry name" value="MEMBRANE COMPONENT OF TRANSPORTER-RELATED"/>
    <property type="match status" value="1"/>
</dbReference>
<feature type="transmembrane region" description="Helical" evidence="7">
    <location>
        <begin position="572"/>
        <end position="593"/>
    </location>
</feature>
<name>A0A923SLU2_9FIRM</name>
<sequence>FINVSEAYVRKVEQAAFGGGADHLREDINVMFRTSIGIEENMKTVENDLGFQSDDLDKDGYVRYGVNWGYTASQAADGIDLEMVAAAAALLILIIMTGYLIIYNIFRISVSSDIRYYGLLKTVGVTPRQLRRIVRQQAMMLCAEGCPAGLVIGYLAGRVLMPVIMESTSLGTSCVEVSISPVIFAASALFSIVTVFLSCARPARMASKVSPVEAVKYADASHGQHKIGKMRRIRKPGAMKSAGLGRMALANLGRNRLKTLVVILSMALSVVLLSVLCAFVGGFDMEKYLSKQTCADFIVGKTDYFNFQAHGIESGLSEGEIAEIKAGTESSVSGMAWSLDDTDSVIWLPKSAGSSDDDALDDDEQTSYAKQALQKEGRENMPCSDLQIEGLDAELLQKLQVIDGELAPMSDSGENAIAVAAETDDNGNLMDGDSLPKPGDTVTVTYIDEGYFIDSRTGEKSSENTPGEYIKYKVARSHDVRYTVCAVVSVPYSMSFRYSDFSSIDAVINSERLRADSDAEIFPMFYMFDASDRSAEDGDEAFLKELTSSPASSLMYESKATVRAEFEGFRNMFTLLGGVLCVITGLVGILNFFNSIMTGMMSRRYEFAVLQSIGMTGKQLRSMLIYEGLLYAACAILLSIVLSIIIEPIAGRMLENMFWFYSYRFTLKGIFITAPVFLAAGAVLPALLYRGISRRSIIERLRVGV</sequence>
<feature type="domain" description="ABC3 transporter permease C-terminal" evidence="8">
    <location>
        <begin position="580"/>
        <end position="689"/>
    </location>
</feature>
<keyword evidence="4 7" id="KW-1133">Transmembrane helix</keyword>
<gene>
    <name evidence="9" type="ORF">H8876_05585</name>
</gene>
<keyword evidence="5 7" id="KW-0472">Membrane</keyword>
<evidence type="ECO:0000256" key="1">
    <source>
        <dbReference type="ARBA" id="ARBA00004651"/>
    </source>
</evidence>
<comment type="similarity">
    <text evidence="6">Belongs to the ABC-4 integral membrane protein family.</text>
</comment>
<dbReference type="RefSeq" id="WP_249286898.1">
    <property type="nucleotide sequence ID" value="NZ_JACRWC010000068.1"/>
</dbReference>
<keyword evidence="2" id="KW-1003">Cell membrane</keyword>
<reference evidence="9" key="1">
    <citation type="submission" date="2020-08" db="EMBL/GenBank/DDBJ databases">
        <authorList>
            <person name="Liu C."/>
            <person name="Sun Q."/>
        </authorList>
    </citation>
    <scope>NUCLEOTIDE SEQUENCE</scope>
    <source>
        <strain evidence="9">BX16</strain>
    </source>
</reference>
<dbReference type="EMBL" id="JACRWC010000068">
    <property type="protein sequence ID" value="MBC5999467.1"/>
    <property type="molecule type" value="Genomic_DNA"/>
</dbReference>
<feature type="non-terminal residue" evidence="9">
    <location>
        <position position="1"/>
    </location>
</feature>
<feature type="transmembrane region" description="Helical" evidence="7">
    <location>
        <begin position="83"/>
        <end position="106"/>
    </location>
</feature>
<evidence type="ECO:0000313" key="9">
    <source>
        <dbReference type="EMBL" id="MBC5999467.1"/>
    </source>
</evidence>
<dbReference type="Pfam" id="PF02687">
    <property type="entry name" value="FtsX"/>
    <property type="match status" value="2"/>
</dbReference>
<evidence type="ECO:0000256" key="3">
    <source>
        <dbReference type="ARBA" id="ARBA00022692"/>
    </source>
</evidence>
<evidence type="ECO:0000259" key="8">
    <source>
        <dbReference type="Pfam" id="PF02687"/>
    </source>
</evidence>
<accession>A0A923SLU2</accession>
<organism evidence="9 10">
    <name type="scientific">Lentihominibacter faecis</name>
    <dbReference type="NCBI Taxonomy" id="2764712"/>
    <lineage>
        <taxon>Bacteria</taxon>
        <taxon>Bacillati</taxon>
        <taxon>Bacillota</taxon>
        <taxon>Clostridia</taxon>
        <taxon>Peptostreptococcales</taxon>
        <taxon>Anaerovoracaceae</taxon>
        <taxon>Lentihominibacter</taxon>
    </lineage>
</organism>
<feature type="transmembrane region" description="Helical" evidence="7">
    <location>
        <begin position="670"/>
        <end position="692"/>
    </location>
</feature>
<evidence type="ECO:0000256" key="6">
    <source>
        <dbReference type="ARBA" id="ARBA00038076"/>
    </source>
</evidence>
<dbReference type="GO" id="GO:0022857">
    <property type="term" value="F:transmembrane transporter activity"/>
    <property type="evidence" value="ECO:0007669"/>
    <property type="project" value="TreeGrafter"/>
</dbReference>
<keyword evidence="3 7" id="KW-0812">Transmembrane</keyword>
<dbReference type="PANTHER" id="PTHR30572:SF4">
    <property type="entry name" value="ABC TRANSPORTER PERMEASE YTRF"/>
    <property type="match status" value="1"/>
</dbReference>
<dbReference type="InterPro" id="IPR050250">
    <property type="entry name" value="Macrolide_Exporter_MacB"/>
</dbReference>
<dbReference type="AlphaFoldDB" id="A0A923SLU2"/>
<feature type="transmembrane region" description="Helical" evidence="7">
    <location>
        <begin position="260"/>
        <end position="283"/>
    </location>
</feature>
<dbReference type="GO" id="GO:0005886">
    <property type="term" value="C:plasma membrane"/>
    <property type="evidence" value="ECO:0007669"/>
    <property type="project" value="UniProtKB-SubCell"/>
</dbReference>
<feature type="transmembrane region" description="Helical" evidence="7">
    <location>
        <begin position="177"/>
        <end position="200"/>
    </location>
</feature>
<keyword evidence="10" id="KW-1185">Reference proteome</keyword>
<feature type="transmembrane region" description="Helical" evidence="7">
    <location>
        <begin position="138"/>
        <end position="157"/>
    </location>
</feature>
<comment type="caution">
    <text evidence="9">The sequence shown here is derived from an EMBL/GenBank/DDBJ whole genome shotgun (WGS) entry which is preliminary data.</text>
</comment>
<proteinExistence type="inferred from homology"/>